<keyword evidence="4" id="KW-0472">Membrane</keyword>
<dbReference type="InterPro" id="IPR011990">
    <property type="entry name" value="TPR-like_helical_dom_sf"/>
</dbReference>
<keyword evidence="1" id="KW-0677">Repeat</keyword>
<dbReference type="Pfam" id="PF07721">
    <property type="entry name" value="TPR_4"/>
    <property type="match status" value="1"/>
</dbReference>
<comment type="caution">
    <text evidence="5">The sequence shown here is derived from an EMBL/GenBank/DDBJ whole genome shotgun (WGS) entry which is preliminary data.</text>
</comment>
<dbReference type="STRING" id="1703770.AMJ39_01500"/>
<proteinExistence type="predicted"/>
<dbReference type="PROSITE" id="PS50005">
    <property type="entry name" value="TPR"/>
    <property type="match status" value="2"/>
</dbReference>
<evidence type="ECO:0000256" key="4">
    <source>
        <dbReference type="SAM" id="Phobius"/>
    </source>
</evidence>
<keyword evidence="4" id="KW-0812">Transmembrane</keyword>
<feature type="transmembrane region" description="Helical" evidence="4">
    <location>
        <begin position="349"/>
        <end position="372"/>
    </location>
</feature>
<feature type="transmembrane region" description="Helical" evidence="4">
    <location>
        <begin position="681"/>
        <end position="698"/>
    </location>
</feature>
<dbReference type="SUPFAM" id="SSF48452">
    <property type="entry name" value="TPR-like"/>
    <property type="match status" value="2"/>
</dbReference>
<dbReference type="InterPro" id="IPR011717">
    <property type="entry name" value="TPR-4"/>
</dbReference>
<dbReference type="GO" id="GO:0042802">
    <property type="term" value="F:identical protein binding"/>
    <property type="evidence" value="ECO:0007669"/>
    <property type="project" value="InterPro"/>
</dbReference>
<feature type="transmembrane region" description="Helical" evidence="4">
    <location>
        <begin position="736"/>
        <end position="754"/>
    </location>
</feature>
<evidence type="ECO:0000256" key="1">
    <source>
        <dbReference type="ARBA" id="ARBA00022737"/>
    </source>
</evidence>
<feature type="repeat" description="TPR" evidence="3">
    <location>
        <begin position="445"/>
        <end position="478"/>
    </location>
</feature>
<protein>
    <recommendedName>
        <fullName evidence="7">Tetratricopeptide repeat protein</fullName>
    </recommendedName>
</protein>
<accession>A0A0S7WVV3</accession>
<sequence>MVWGRLSRLERSRQTTAQVGYTIITGRLTLGGDEASAQSFLGVFCSPGRAIISPRVITGTESRTVVRQFLSSILLIACVSAPVRPGASPVTPQPGVNAALRQRQQIERLITEFDPFSLDEEIPPATLTLAVRRCSRLAMVDSVAHNPFLQFASGEALRRLGRSQEAGQRYLLALRKADSDLETHILLGVLYDERNLQKLAQMEFDRALEIGRERGATNLDYVSSFFLRSGWQAYRAGNRPRAERHFQTAAAFDPTSYAPHLALARLHLAQRSPQALIDVLSAVRAMLQDFDSQFQIAMNLYLHGTFILAAIAAVVLLMIAVRHLPLTHHLLAERHPKMMPPWLRSASSWVILLLPLTWGIHPLWFGLLATAISWTCLQRKEKTILLLVVVALFAAPLLASLSCRLATALHPMEETALISRAQQSPWDRRLAAELERRTESDPDATEALASLALLMKRVGRFDKARTVLQQAIRVDERNPMLHNNLGNVYYALGDYDRAVDEYEKAKKLNPSSAAIHFNLGHVYLQDLRLAESSAALKTASELDLELVNRYVGTKSSSINCLVIDEQIGPLRLWRIATRGWLFYPASFSYANPLGAAPFRATGLSILALFLVVLVRSRAKSMVLHPRCSACGRPICSRCRHIEGVNAYCRECSSKGLHTSSSTVRVRVLEGIWKRRMRRTKILATVFTILYPGAGHIYIGNFWRGIAFLFIWTSLLALWWHRSLLVPMQTTVTPPRSTLLIASSILFTLVIYSSAVRSILLRVPIYARQQAMHRQGTESTNGIAG</sequence>
<evidence type="ECO:0000313" key="5">
    <source>
        <dbReference type="EMBL" id="KPJ54111.1"/>
    </source>
</evidence>
<dbReference type="Proteomes" id="UP000052008">
    <property type="component" value="Unassembled WGS sequence"/>
</dbReference>
<dbReference type="AlphaFoldDB" id="A0A0S7WVV3"/>
<reference evidence="5 6" key="1">
    <citation type="journal article" date="2015" name="Microbiome">
        <title>Genomic resolution of linkages in carbon, nitrogen, and sulfur cycling among widespread estuary sediment bacteria.</title>
        <authorList>
            <person name="Baker B.J."/>
            <person name="Lazar C.S."/>
            <person name="Teske A.P."/>
            <person name="Dick G.J."/>
        </authorList>
    </citation>
    <scope>NUCLEOTIDE SEQUENCE [LARGE SCALE GENOMIC DNA]</scope>
    <source>
        <strain evidence="5">DG_24</strain>
    </source>
</reference>
<dbReference type="Gene3D" id="1.25.40.10">
    <property type="entry name" value="Tetratricopeptide repeat domain"/>
    <property type="match status" value="2"/>
</dbReference>
<dbReference type="PROSITE" id="PS50293">
    <property type="entry name" value="TPR_REGION"/>
    <property type="match status" value="1"/>
</dbReference>
<dbReference type="EMBL" id="LIZS01000006">
    <property type="protein sequence ID" value="KPJ54111.1"/>
    <property type="molecule type" value="Genomic_DNA"/>
</dbReference>
<dbReference type="PANTHER" id="PTHR45586">
    <property type="entry name" value="TPR REPEAT-CONTAINING PROTEIN PA4667"/>
    <property type="match status" value="1"/>
</dbReference>
<evidence type="ECO:0000256" key="3">
    <source>
        <dbReference type="PROSITE-ProRule" id="PRU00339"/>
    </source>
</evidence>
<name>A0A0S7WVV3_UNCT6</name>
<dbReference type="InterPro" id="IPR051012">
    <property type="entry name" value="CellSynth/LPSAsmb/PSIAsmb"/>
</dbReference>
<gene>
    <name evidence="5" type="ORF">AMJ39_01500</name>
</gene>
<feature type="transmembrane region" description="Helical" evidence="4">
    <location>
        <begin position="300"/>
        <end position="321"/>
    </location>
</feature>
<feature type="transmembrane region" description="Helical" evidence="4">
    <location>
        <begin position="704"/>
        <end position="724"/>
    </location>
</feature>
<dbReference type="PANTHER" id="PTHR45586:SF1">
    <property type="entry name" value="LIPOPOLYSACCHARIDE ASSEMBLY PROTEIN B"/>
    <property type="match status" value="1"/>
</dbReference>
<organism evidence="5 6">
    <name type="scientific">candidate division TA06 bacterium DG_24</name>
    <dbReference type="NCBI Taxonomy" id="1703770"/>
    <lineage>
        <taxon>Bacteria</taxon>
        <taxon>Bacteria division TA06</taxon>
    </lineage>
</organism>
<keyword evidence="2 3" id="KW-0802">TPR repeat</keyword>
<keyword evidence="4" id="KW-1133">Transmembrane helix</keyword>
<evidence type="ECO:0008006" key="7">
    <source>
        <dbReference type="Google" id="ProtNLM"/>
    </source>
</evidence>
<dbReference type="Pfam" id="PF13414">
    <property type="entry name" value="TPR_11"/>
    <property type="match status" value="1"/>
</dbReference>
<dbReference type="InterPro" id="IPR019734">
    <property type="entry name" value="TPR_rpt"/>
</dbReference>
<feature type="transmembrane region" description="Helical" evidence="4">
    <location>
        <begin position="596"/>
        <end position="614"/>
    </location>
</feature>
<evidence type="ECO:0000256" key="2">
    <source>
        <dbReference type="ARBA" id="ARBA00022803"/>
    </source>
</evidence>
<evidence type="ECO:0000313" key="6">
    <source>
        <dbReference type="Proteomes" id="UP000052008"/>
    </source>
</evidence>
<feature type="transmembrane region" description="Helical" evidence="4">
    <location>
        <begin position="384"/>
        <end position="402"/>
    </location>
</feature>
<feature type="repeat" description="TPR" evidence="3">
    <location>
        <begin position="479"/>
        <end position="512"/>
    </location>
</feature>
<dbReference type="SMART" id="SM00028">
    <property type="entry name" value="TPR"/>
    <property type="match status" value="5"/>
</dbReference>